<reference evidence="4 5" key="1">
    <citation type="submission" date="2021-07" db="EMBL/GenBank/DDBJ databases">
        <title>Characterization of Violacein-producing bacteria and related species.</title>
        <authorList>
            <person name="Wilson H.S."/>
            <person name="De Leon M.E."/>
        </authorList>
    </citation>
    <scope>NUCLEOTIDE SEQUENCE [LARGE SCALE GENOMIC DNA]</scope>
    <source>
        <strain evidence="4 5">HSC-2F05</strain>
    </source>
</reference>
<dbReference type="InterPro" id="IPR044048">
    <property type="entry name" value="Big_12"/>
</dbReference>
<dbReference type="RefSeq" id="WP_225239855.1">
    <property type="nucleotide sequence ID" value="NZ_JAHYBX010000008.1"/>
</dbReference>
<dbReference type="Gene3D" id="2.60.40.10">
    <property type="entry name" value="Immunoglobulins"/>
    <property type="match status" value="1"/>
</dbReference>
<dbReference type="InterPro" id="IPR018511">
    <property type="entry name" value="Hemolysin-typ_Ca-bd_CS"/>
</dbReference>
<dbReference type="Pfam" id="PF14252">
    <property type="entry name" value="DUF4347"/>
    <property type="match status" value="1"/>
</dbReference>
<protein>
    <submittedName>
        <fullName evidence="4">DUF4347 domain-containing protein</fullName>
    </submittedName>
</protein>
<dbReference type="Pfam" id="PF17963">
    <property type="entry name" value="Big_9"/>
    <property type="match status" value="1"/>
</dbReference>
<comment type="caution">
    <text evidence="4">The sequence shown here is derived from an EMBL/GenBank/DDBJ whole genome shotgun (WGS) entry which is preliminary data.</text>
</comment>
<feature type="domain" description="DUF4347" evidence="2">
    <location>
        <begin position="24"/>
        <end position="187"/>
    </location>
</feature>
<dbReference type="Pfam" id="PF13946">
    <property type="entry name" value="DUF4214"/>
    <property type="match status" value="1"/>
</dbReference>
<sequence>MPASSPAPASELDTAPSGPGAHAIVFVDTSVEGYQTLLAGLSAGTEVHLMAAGEDGLTRMAEVLDGRSSIDALHLISHGRPGVLSLGTLALDAETLAARAADLARIGAALAPQADILLYGCDVGAGAAGAGFLAMLAQATGADVAASTDPTGAAARGGNWTLEAAHGAVEASPLLDAAGAAAFDGLLAPFPSGVQTFDGYDEFTGVMQNGFFQVTGAIGGNQGSNVFSDGDGVYIAEYNPMGGFTAYIEVKLVNQEGGSFKLLGINAGDLTYSAVSANNFSNIRVEGLANGQRQYITTGVDSPNMDPQYGIVLGANTDLLIDSFRIYFTGDADDAPNSLIFTNFTIGSGSTAPVSNNTAPTISGATPNQPVADTGAILPFIGIVFTDPDAGATETVTIRLDSAAKGAFTPSSLAASGFSTVDGGLTYVHAPASPSAIQAAVRTLSYQPAQNRVKPGLTETTTFTISISDGVAPAATNSVTTVVSQSVNDNPVFLPGGTVLSLAQNAAATDIKSLLRVADADPDQALTWTQSAAPSHGNLTLSGATATSGSGSIAPGGILTYTPLAGFAGSDSFTVQVSDASGTATRTITVNVMPAAPGAPDLAPASDSGNSNTDKLTNASTLSFSGTSGDADTSSTVRVFVDRNGNGVYDAGIDPSNTATVTNGNWTVNGISVAGLADGAYRAYAQVQSADATQTSAATAGVNLTLDRSAPTLAITSNRSTLKAGETATITFTFSEDPGASFTWNGSSGDVSVSGGTLSAISGSGTTRTATFTPTSGVNNGSASITVSAGSYVDAAGNGGGGASTPALSFDTLAPAVSAITRVGPAISSATTASYIVTFDSSVSGVDAGDFQLTPTGSASGTIASVSGSGSTYTVNVNGISGDGSMRLDLKSSGTGIIDVAGNASGGFTGGQTIVFDHTAPAVSAVSVPASRTYGLGEELVFTVNFNEAVVVDTSGGTPVINLSLDTGGVVQAAYASGSGTTALRFSYTIGAGNADSNGVAPGAGISLNGATIRDAVGNAAALALNGVAPTSGVLVAALAPSVLAIERVGQALTKATSVDYTVTFSQNVTGVDAGDFTLSGSGASGSIAGVSGSGSTYTVTVANISGDGSLRLDLNSGATGIANGNGQALSGGFTGGQSYTIDQSAPLLAGAIALSDTALRIGETATVTIVFTEAVTGFTSGDVTVPNASLTNLSSSDGGRTWTATLTPAAGASAQANVLTLNYAGIADLAGNAGSGSADSGNYAVDTTRPSLAAAIAISDTALKIGDTATVTFTFTEAVTGFTVADVSVPNATLAGLSSSDGGITWTATLTPAAGTSDASNVLQLDYTGMTDLAGNAGSGSVGSGNYVVDTVRPALAVGIALSDTSLTVGESATVTFTFTEPVTGFTTADVAAPNATLSNLNSADGGLTWTATLTPAAGVDAASNVLVLNYAGIADLAGNAGAGSVASPGYAVRTTVPTLAAPIAISDTALKIGDSATVSFVFTEPVTGFSVGDVSVSNGTLSGLSSGDGGVSWTATLTPTAGASAAANVLRLDLGGIATLAGNVGSGSVDSVNYAVDTVRPALAAAIAISDTALKSGDSATVSFTFTEAVTGFTTADVTVPNGTLSGLSSVDGITWTASLTPDSGVIDASNVLTLDYSGLTDLAGNPGSGTASSANYAVDTAAPQLAAPISISHTALRIGDSATVGFVFTKAVSGFTADDVSVPDGSLSGLSSSDGGITWSATFTPTAGATSSGNVLTLDLAGLSDLAGNAGSGTASSASYAVDTQRPALAAAIALSSTTLKAGETATVSFVFAEAVTGFTEADVSVANGSLANLASSDGGITWSATLLPAAGASGSGVLSLDLGGLADLAGNAGSGIASSPVYAVDTQGPALAAAITISDTALKAGDTATVRFVFTEAVSGFTVDDVSVPNGVLTNLASHDGGISWSATLAPAAGASSAANVLTLDLGGITDLAGNAGAGSATSVSYAVDSARPTLAAPIRFSQTTLKSGEHATVSFSFTEAVSGFTTEDVRVPDGTLLGLASADGGLTWTALLVPHAGARSSGNVLTLDYAGITDLAGNTGSGVASSPAYAVNTIGPGLAAPIAISDSMLASGETAVVTIVFDEAVTGLTLDRLSAPNAVLSGLASSDGGVTWTVALAPLAGTSVAGNTVSLDLGGIRNLAGNAGSGTVAGASYTIDTQAPTATVSISDTALAAGESAQVTIAFSEPVSGFDQAAVQATGGSLGAFSSADGGRTWSAVFTPAAQTSAPVNHISLDLGGVRDTAGNAGAGSVASPAFAVNTVTTPQVEPPVTGTVDGVPVTVQTGPVDPATGLSGTVITVPIVTPARADDPASPHGGLADIPLGLGGASGPRTDLLLSLPVGTGMRAEGASGLLDNGQALVDLIRRIEQHTAADAGARQDLAGQGRDFLSSLAPDTLLQSSTLVLSAAPGMGTPPDILLNSGARGAPGAGQTAIGLVVDATGLPAGTTLHLNNVDFAAVIGALTLRGGEGRNHVVGDGASQNIFLGAEDDILLGGGGNDIIGSAGGNDVLDGGDGDDVVVGGIGNDRLAGGAGDDVLQGGRSSMGGWQFYLDDAGVLQARHETALFAPGQHERLTLGELDGAAKGLSFLAADKAGLSGLSLLYHAAFGRAPDLEGLAYWAGTDLGTVAGQLLRSAEWKDGAGAELSDAAFVQALYQNAFGRPADSGGLAFWTAQLAGAAGAPALGRAELLQALAQSLEHRQAWHTADGYLIGLGRVGREHGWIAGSGDDRLEGGAGSDLLVGGDGVDTAVYAGSMRDYRFVIDRAGQLKVANVVGNDVDQLSGIELAEFSDGTIDLGFLQGNSAQMAQLTQLGLLYQALFDRAGDRAGLQWWMGRGADGAQLVRDFTGTAEFKARYAGTDDAAFVKALFDNAGLDAAAAGGTAYWEAYLATHDRAELIGNWLQNGEVANAQFAGQGLWLF</sequence>
<feature type="domain" description="Bacterial Ig-like" evidence="3">
    <location>
        <begin position="1559"/>
        <end position="1661"/>
    </location>
</feature>
<dbReference type="InterPro" id="IPR013783">
    <property type="entry name" value="Ig-like_fold"/>
</dbReference>
<evidence type="ECO:0000259" key="1">
    <source>
        <dbReference type="Pfam" id="PF13946"/>
    </source>
</evidence>
<feature type="domain" description="Bacterial Ig-like" evidence="3">
    <location>
        <begin position="1351"/>
        <end position="1454"/>
    </location>
</feature>
<evidence type="ECO:0000313" key="4">
    <source>
        <dbReference type="EMBL" id="MCA1857654.1"/>
    </source>
</evidence>
<dbReference type="InterPro" id="IPR001343">
    <property type="entry name" value="Hemolysn_Ca-bd"/>
</dbReference>
<feature type="domain" description="DUF4214" evidence="1">
    <location>
        <begin position="2653"/>
        <end position="2723"/>
    </location>
</feature>
<dbReference type="InterPro" id="IPR025592">
    <property type="entry name" value="DUF4347"/>
</dbReference>
<evidence type="ECO:0000313" key="5">
    <source>
        <dbReference type="Proteomes" id="UP001198602"/>
    </source>
</evidence>
<dbReference type="InterPro" id="IPR036278">
    <property type="entry name" value="Sialidase_sf"/>
</dbReference>
<evidence type="ECO:0000259" key="3">
    <source>
        <dbReference type="Pfam" id="PF19078"/>
    </source>
</evidence>
<proteinExistence type="predicted"/>
<evidence type="ECO:0000259" key="2">
    <source>
        <dbReference type="Pfam" id="PF14252"/>
    </source>
</evidence>
<dbReference type="Pfam" id="PF00353">
    <property type="entry name" value="HemolysinCabind"/>
    <property type="match status" value="3"/>
</dbReference>
<feature type="domain" description="Bacterial Ig-like" evidence="3">
    <location>
        <begin position="1876"/>
        <end position="1972"/>
    </location>
</feature>
<dbReference type="Pfam" id="PF19078">
    <property type="entry name" value="Big_12"/>
    <property type="match status" value="12"/>
</dbReference>
<dbReference type="PANTHER" id="PTHR34677">
    <property type="match status" value="1"/>
</dbReference>
<feature type="domain" description="Bacterial Ig-like" evidence="3">
    <location>
        <begin position="2181"/>
        <end position="2282"/>
    </location>
</feature>
<dbReference type="Proteomes" id="UP001198602">
    <property type="component" value="Unassembled WGS sequence"/>
</dbReference>
<dbReference type="EMBL" id="JAHYBX010000008">
    <property type="protein sequence ID" value="MCA1857654.1"/>
    <property type="molecule type" value="Genomic_DNA"/>
</dbReference>
<gene>
    <name evidence="4" type="ORF">LE190_17200</name>
</gene>
<feature type="domain" description="Bacterial Ig-like" evidence="3">
    <location>
        <begin position="707"/>
        <end position="805"/>
    </location>
</feature>
<feature type="domain" description="Bacterial Ig-like" evidence="3">
    <location>
        <begin position="2085"/>
        <end position="2180"/>
    </location>
</feature>
<organism evidence="4 5">
    <name type="scientific">Massilia hydrophila</name>
    <dbReference type="NCBI Taxonomy" id="3044279"/>
    <lineage>
        <taxon>Bacteria</taxon>
        <taxon>Pseudomonadati</taxon>
        <taxon>Pseudomonadota</taxon>
        <taxon>Betaproteobacteria</taxon>
        <taxon>Burkholderiales</taxon>
        <taxon>Oxalobacteraceae</taxon>
        <taxon>Telluria group</taxon>
        <taxon>Massilia</taxon>
    </lineage>
</organism>
<feature type="domain" description="Bacterial Ig-like" evidence="3">
    <location>
        <begin position="1766"/>
        <end position="1868"/>
    </location>
</feature>
<dbReference type="SUPFAM" id="SSF50939">
    <property type="entry name" value="Sialidases"/>
    <property type="match status" value="1"/>
</dbReference>
<dbReference type="PROSITE" id="PS00330">
    <property type="entry name" value="HEMOLYSIN_CALCIUM"/>
    <property type="match status" value="2"/>
</dbReference>
<dbReference type="Gene3D" id="2.60.40.3440">
    <property type="match status" value="1"/>
</dbReference>
<dbReference type="InterPro" id="IPR011049">
    <property type="entry name" value="Serralysin-like_metalloprot_C"/>
</dbReference>
<dbReference type="SUPFAM" id="SSF51120">
    <property type="entry name" value="beta-Roll"/>
    <property type="match status" value="2"/>
</dbReference>
<feature type="domain" description="Bacterial Ig-like" evidence="3">
    <location>
        <begin position="1456"/>
        <end position="1558"/>
    </location>
</feature>
<dbReference type="PANTHER" id="PTHR34677:SF3">
    <property type="entry name" value="BACTERIAL IG-LIKE DOMAIN-CONTAINING PROTEIN"/>
    <property type="match status" value="1"/>
</dbReference>
<feature type="domain" description="Bacterial Ig-like" evidence="3">
    <location>
        <begin position="1662"/>
        <end position="1765"/>
    </location>
</feature>
<feature type="domain" description="Bacterial Ig-like" evidence="3">
    <location>
        <begin position="1973"/>
        <end position="2076"/>
    </location>
</feature>
<name>A0ABS7YD67_9BURK</name>
<feature type="domain" description="Bacterial Ig-like" evidence="3">
    <location>
        <begin position="1247"/>
        <end position="1350"/>
    </location>
</feature>
<feature type="domain" description="Bacterial Ig-like" evidence="3">
    <location>
        <begin position="1152"/>
        <end position="1246"/>
    </location>
</feature>
<dbReference type="InterPro" id="IPR025282">
    <property type="entry name" value="DUF4214"/>
</dbReference>
<accession>A0ABS7YD67</accession>
<dbReference type="PRINTS" id="PR00313">
    <property type="entry name" value="CABNDNGRPT"/>
</dbReference>
<keyword evidence="5" id="KW-1185">Reference proteome</keyword>